<dbReference type="GO" id="GO:0009036">
    <property type="term" value="F:type II site-specific deoxyribonuclease activity"/>
    <property type="evidence" value="ECO:0007669"/>
    <property type="project" value="UniProtKB-EC"/>
</dbReference>
<dbReference type="InterPro" id="IPR011335">
    <property type="entry name" value="Restrct_endonuc-II-like"/>
</dbReference>
<reference evidence="1 2" key="1">
    <citation type="journal article" date="2011" name="Appl. Environ. Microbiol.">
        <title>Contribution of a Sodium Ion Gradient to Energy Conservation during Fermentation in the Cyanobacterium Arthrospira (Spirulina) maxima CS-328.</title>
        <authorList>
            <person name="Carrieri D."/>
            <person name="Ananyev G."/>
            <person name="Lenz O."/>
            <person name="Bryant D.A."/>
            <person name="Dismukes G.C."/>
        </authorList>
    </citation>
    <scope>NUCLEOTIDE SEQUENCE [LARGE SCALE GENOMIC DNA]</scope>
    <source>
        <strain evidence="1 2">CS-328</strain>
    </source>
</reference>
<comment type="caution">
    <text evidence="1">The sequence shown here is derived from an EMBL/GenBank/DDBJ whole genome shotgun (WGS) entry which is preliminary data.</text>
</comment>
<dbReference type="Proteomes" id="UP000004061">
    <property type="component" value="Unassembled WGS sequence"/>
</dbReference>
<dbReference type="InterPro" id="IPR015277">
    <property type="entry name" value="Restrct_endonuc_II_AvaI/BsoBI"/>
</dbReference>
<sequence length="192" mass="21536">MRNIGGVLAQRKLTRAILATLSIAGTKYSWQDSRSKKWLYMTNNDTKIELYLRGISWENKLGKRTLIYNLTVPIINSNVDLCLFNMASTELVINKSTEINLQSILALGELKGGIDPAGADEHWKTAQAALNRMRQALYQVGYSPYIFFVGAAIATRMAAEIWEQLENGTLHNAANLNQENQVASISRWLCDL</sequence>
<dbReference type="EMBL" id="ABYK01000058">
    <property type="protein sequence ID" value="EDZ92347.1"/>
    <property type="molecule type" value="Genomic_DNA"/>
</dbReference>
<proteinExistence type="predicted"/>
<organism evidence="1 2">
    <name type="scientific">Limnospira maxima CS-328</name>
    <dbReference type="NCBI Taxonomy" id="513049"/>
    <lineage>
        <taxon>Bacteria</taxon>
        <taxon>Bacillati</taxon>
        <taxon>Cyanobacteriota</taxon>
        <taxon>Cyanophyceae</taxon>
        <taxon>Oscillatoriophycideae</taxon>
        <taxon>Oscillatoriales</taxon>
        <taxon>Sirenicapillariaceae</taxon>
        <taxon>Limnospira</taxon>
    </lineage>
</organism>
<dbReference type="Pfam" id="PF09194">
    <property type="entry name" value="Endonuc-BsobI"/>
    <property type="match status" value="1"/>
</dbReference>
<evidence type="ECO:0000313" key="2">
    <source>
        <dbReference type="Proteomes" id="UP000004061"/>
    </source>
</evidence>
<dbReference type="AlphaFoldDB" id="B5W7Z7"/>
<protein>
    <submittedName>
        <fullName evidence="1">Type II site-specific deoxyribonuclease</fullName>
        <ecNumber evidence="1">3.1.21.4</ecNumber>
    </submittedName>
</protein>
<accession>B5W7Z7</accession>
<gene>
    <name evidence="1" type="ORF">AmaxDRAFT_4897</name>
</gene>
<evidence type="ECO:0000313" key="1">
    <source>
        <dbReference type="EMBL" id="EDZ92347.1"/>
    </source>
</evidence>
<keyword evidence="1" id="KW-0378">Hydrolase</keyword>
<dbReference type="Gene3D" id="3.40.91.10">
    <property type="match status" value="1"/>
</dbReference>
<dbReference type="SUPFAM" id="SSF52980">
    <property type="entry name" value="Restriction endonuclease-like"/>
    <property type="match status" value="1"/>
</dbReference>
<dbReference type="EC" id="3.1.21.4" evidence="1"/>
<name>B5W7Z7_LIMMA</name>
<dbReference type="GO" id="GO:0009307">
    <property type="term" value="P:DNA restriction-modification system"/>
    <property type="evidence" value="ECO:0007669"/>
    <property type="project" value="InterPro"/>
</dbReference>
<keyword evidence="2" id="KW-1185">Reference proteome</keyword>
<dbReference type="GO" id="GO:0003677">
    <property type="term" value="F:DNA binding"/>
    <property type="evidence" value="ECO:0007669"/>
    <property type="project" value="InterPro"/>
</dbReference>